<comment type="caution">
    <text evidence="1">The sequence shown here is derived from an EMBL/GenBank/DDBJ whole genome shotgun (WGS) entry which is preliminary data.</text>
</comment>
<keyword evidence="2" id="KW-1185">Reference proteome</keyword>
<dbReference type="EMBL" id="JBJKTR010000013">
    <property type="protein sequence ID" value="KAL3349621.1"/>
    <property type="molecule type" value="Genomic_DNA"/>
</dbReference>
<accession>A0ABD2T0T0</accession>
<name>A0ABD2T0T0_9SOLN</name>
<dbReference type="EMBL" id="JBJKTR010000013">
    <property type="protein sequence ID" value="KAL3349623.1"/>
    <property type="molecule type" value="Genomic_DNA"/>
</dbReference>
<sequence>MGRVTCFTSSFLLYLPILRRRQKMQIATEKLRIITEASEQAEDSLHVKKDTTIAKIRVHLRQVHKEFHESTLQIWNEHFLLQSQDTCGVLWRSLPFGEISRVCQDTLAIVLSLLFLTSCFMSRKCACAFLLIFFHFPFRGGCGGKECPQHCKCCF</sequence>
<evidence type="ECO:0000313" key="1">
    <source>
        <dbReference type="EMBL" id="KAL3349621.1"/>
    </source>
</evidence>
<dbReference type="Proteomes" id="UP001627284">
    <property type="component" value="Unassembled WGS sequence"/>
</dbReference>
<proteinExistence type="predicted"/>
<dbReference type="AlphaFoldDB" id="A0ABD2T0T0"/>
<protein>
    <submittedName>
        <fullName evidence="1">Uncharacterized protein</fullName>
    </submittedName>
</protein>
<organism evidence="1 2">
    <name type="scientific">Solanum stoloniferum</name>
    <dbReference type="NCBI Taxonomy" id="62892"/>
    <lineage>
        <taxon>Eukaryota</taxon>
        <taxon>Viridiplantae</taxon>
        <taxon>Streptophyta</taxon>
        <taxon>Embryophyta</taxon>
        <taxon>Tracheophyta</taxon>
        <taxon>Spermatophyta</taxon>
        <taxon>Magnoliopsida</taxon>
        <taxon>eudicotyledons</taxon>
        <taxon>Gunneridae</taxon>
        <taxon>Pentapetalae</taxon>
        <taxon>asterids</taxon>
        <taxon>lamiids</taxon>
        <taxon>Solanales</taxon>
        <taxon>Solanaceae</taxon>
        <taxon>Solanoideae</taxon>
        <taxon>Solaneae</taxon>
        <taxon>Solanum</taxon>
    </lineage>
</organism>
<reference evidence="1 2" key="1">
    <citation type="submission" date="2024-05" db="EMBL/GenBank/DDBJ databases">
        <title>De novo assembly of an allotetraploid wild potato.</title>
        <authorList>
            <person name="Hosaka A.J."/>
        </authorList>
    </citation>
    <scope>NUCLEOTIDE SEQUENCE [LARGE SCALE GENOMIC DNA]</scope>
    <source>
        <tissue evidence="1">Young leaves</tissue>
    </source>
</reference>
<gene>
    <name evidence="1" type="ORF">AABB24_022636</name>
</gene>
<evidence type="ECO:0000313" key="2">
    <source>
        <dbReference type="Proteomes" id="UP001627284"/>
    </source>
</evidence>